<evidence type="ECO:0000259" key="2">
    <source>
        <dbReference type="Pfam" id="PF08450"/>
    </source>
</evidence>
<comment type="caution">
    <text evidence="3">The sequence shown here is derived from an EMBL/GenBank/DDBJ whole genome shotgun (WGS) entry which is preliminary data.</text>
</comment>
<dbReference type="Gene3D" id="2.120.10.30">
    <property type="entry name" value="TolB, C-terminal domain"/>
    <property type="match status" value="1"/>
</dbReference>
<organism evidence="3">
    <name type="scientific">marine sediment metagenome</name>
    <dbReference type="NCBI Taxonomy" id="412755"/>
    <lineage>
        <taxon>unclassified sequences</taxon>
        <taxon>metagenomes</taxon>
        <taxon>ecological metagenomes</taxon>
    </lineage>
</organism>
<protein>
    <recommendedName>
        <fullName evidence="2">SMP-30/Gluconolactonase/LRE-like region domain-containing protein</fullName>
    </recommendedName>
</protein>
<dbReference type="Pfam" id="PF08450">
    <property type="entry name" value="SGL"/>
    <property type="match status" value="1"/>
</dbReference>
<keyword evidence="1" id="KW-0378">Hydrolase</keyword>
<dbReference type="EMBL" id="LAZR01043324">
    <property type="protein sequence ID" value="KKL07354.1"/>
    <property type="molecule type" value="Genomic_DNA"/>
</dbReference>
<feature type="domain" description="SMP-30/Gluconolactonase/LRE-like region" evidence="2">
    <location>
        <begin position="5"/>
        <end position="180"/>
    </location>
</feature>
<proteinExistence type="predicted"/>
<dbReference type="InterPro" id="IPR011042">
    <property type="entry name" value="6-blade_b-propeller_TolB-like"/>
</dbReference>
<dbReference type="PANTHER" id="PTHR47572">
    <property type="entry name" value="LIPOPROTEIN-RELATED"/>
    <property type="match status" value="1"/>
</dbReference>
<dbReference type="InterPro" id="IPR013658">
    <property type="entry name" value="SGL"/>
</dbReference>
<dbReference type="PANTHER" id="PTHR47572:SF4">
    <property type="entry name" value="LACTONASE DRP35"/>
    <property type="match status" value="1"/>
</dbReference>
<sequence length="190" mass="20776">DYVTLADNWDGKRFNSPNDAVFSSNGDLYFTDPAYGMELRWDDPKREMNFAGVFRLAPDGHVSLLLDSIARPNGLGLSPDESRFYLASSGIDASLYEYSISKDGTLAEGKLFFSARELKKSRKGSCDGMTVRSDGIIFATGPGGVLVLDPDGNHLGSILTGQATSNCTLDSDGSWLYMTADMYLMRIKLK</sequence>
<dbReference type="SUPFAM" id="SSF63829">
    <property type="entry name" value="Calcium-dependent phosphotriesterase"/>
    <property type="match status" value="1"/>
</dbReference>
<gene>
    <name evidence="3" type="ORF">LCGC14_2586850</name>
</gene>
<reference evidence="3" key="1">
    <citation type="journal article" date="2015" name="Nature">
        <title>Complex archaea that bridge the gap between prokaryotes and eukaryotes.</title>
        <authorList>
            <person name="Spang A."/>
            <person name="Saw J.H."/>
            <person name="Jorgensen S.L."/>
            <person name="Zaremba-Niedzwiedzka K."/>
            <person name="Martijn J."/>
            <person name="Lind A.E."/>
            <person name="van Eijk R."/>
            <person name="Schleper C."/>
            <person name="Guy L."/>
            <person name="Ettema T.J."/>
        </authorList>
    </citation>
    <scope>NUCLEOTIDE SEQUENCE</scope>
</reference>
<dbReference type="AlphaFoldDB" id="A0A0F9ACQ8"/>
<name>A0A0F9ACQ8_9ZZZZ</name>
<dbReference type="InterPro" id="IPR051262">
    <property type="entry name" value="SMP-30/CGR1_Lactonase"/>
</dbReference>
<feature type="non-terminal residue" evidence="3">
    <location>
        <position position="1"/>
    </location>
</feature>
<evidence type="ECO:0000313" key="3">
    <source>
        <dbReference type="EMBL" id="KKL07354.1"/>
    </source>
</evidence>
<evidence type="ECO:0000256" key="1">
    <source>
        <dbReference type="ARBA" id="ARBA00022801"/>
    </source>
</evidence>
<dbReference type="GO" id="GO:0016787">
    <property type="term" value="F:hydrolase activity"/>
    <property type="evidence" value="ECO:0007669"/>
    <property type="project" value="UniProtKB-KW"/>
</dbReference>
<accession>A0A0F9ACQ8</accession>